<organism evidence="2 3">
    <name type="scientific">Lithospermum erythrorhizon</name>
    <name type="common">Purple gromwell</name>
    <name type="synonym">Lithospermum officinale var. erythrorhizon</name>
    <dbReference type="NCBI Taxonomy" id="34254"/>
    <lineage>
        <taxon>Eukaryota</taxon>
        <taxon>Viridiplantae</taxon>
        <taxon>Streptophyta</taxon>
        <taxon>Embryophyta</taxon>
        <taxon>Tracheophyta</taxon>
        <taxon>Spermatophyta</taxon>
        <taxon>Magnoliopsida</taxon>
        <taxon>eudicotyledons</taxon>
        <taxon>Gunneridae</taxon>
        <taxon>Pentapetalae</taxon>
        <taxon>asterids</taxon>
        <taxon>lamiids</taxon>
        <taxon>Boraginales</taxon>
        <taxon>Boraginaceae</taxon>
        <taxon>Boraginoideae</taxon>
        <taxon>Lithospermeae</taxon>
        <taxon>Lithospermum</taxon>
    </lineage>
</organism>
<evidence type="ECO:0000256" key="1">
    <source>
        <dbReference type="SAM" id="MobiDB-lite"/>
    </source>
</evidence>
<evidence type="ECO:0000313" key="3">
    <source>
        <dbReference type="Proteomes" id="UP001454036"/>
    </source>
</evidence>
<keyword evidence="3" id="KW-1185">Reference proteome</keyword>
<feature type="compositionally biased region" description="Polar residues" evidence="1">
    <location>
        <begin position="109"/>
        <end position="122"/>
    </location>
</feature>
<feature type="region of interest" description="Disordered" evidence="1">
    <location>
        <begin position="759"/>
        <end position="779"/>
    </location>
</feature>
<accession>A0AAV3QZ79</accession>
<feature type="compositionally biased region" description="Basic residues" evidence="1">
    <location>
        <begin position="894"/>
        <end position="905"/>
    </location>
</feature>
<sequence>MGTHVRCKSYLGGHNPMKDLNDDCNGDRWNLFYREKNFGNGQYYTSSVQEKVADADTGHETNGLKWKMLEHDTIFKNQVFELHRLYRTQRDMMEDIKTKEGHRHEDLIEQSSSSCLQGSQPENGRKSHISRYPLVSSVRSNVSCTDDMNSPVSSTKGNGILSSQFPLQNVCTEAYKVSETRPSKFRKKLIDLQLPADEYIDTKDSEQKYTKAIEFSSLIPSKQCEVRLQSNMKLSADGDCIREKMGSLQEGCNSVSDTRISNGLADLNEPVEVEEETESSSIKIFGHYARNGAVKGTDLPAKPYSGFLDLPSDAMQNPGHGRNYSMNNFLNEKNDNGSKWLPFSCEAELAGGNINLVSRKDKLSLHSTPSKVLGQDCGLGIHFANRIQETPGKEKMAWGLEGFHRREDYPNHSCREPTADSQLCNSYMFLGSAGVSQTRPQITSPWGNRTLQASARNNDILDEKWYVNNWSHSNPGLARDPPSCNGVYHGSSSGSKDLVCSRNDNIASSGLVNHRKEKAYMASSRIDINPLKDLNLNETFPRDAMSEAGSHQDLGILDGKGIREDHKSDKTLLPWLRAKPAFKKNEAPKPDKNVICIGSSPPRASQSSLFGKSEIGKDLKGMLNATSSTNHEIWHKNERYETQYVKKILGVPIFEKLGGSENKASPLASSTSQRENDKEEKKNFLIDINVACDDSLLEFDDETDVGELIIEDKLDRSSSVRNFIDLNSRVTEDEDLPIPSGASSISPMKFVADFDLEEPAAPEEEDNLSEKEKEQSIFPQPQNCESEQLDDEVLMSAAKAIVDILSCQDETQEKSFSPLPDAAELESLLWFADVASTADKLKNILGKECSFDEMDDFEAMTLLLPDTTEEDYMPKPLVPEVLVEEAGGNAPPPRPRRGQPRRGRQRRDFQRDILPGLTTLSRHEMTEDLQTFAGLMRATGHSWNSGSARKYGGTRGRKRKAVHSHDSAPIGGCAQQMNTVETILEDRRSLTGWGKTTRRPRRQRCAPSNAPIVAST</sequence>
<gene>
    <name evidence="2" type="ORF">LIER_23215</name>
</gene>
<dbReference type="Proteomes" id="UP001454036">
    <property type="component" value="Unassembled WGS sequence"/>
</dbReference>
<reference evidence="2 3" key="1">
    <citation type="submission" date="2024-01" db="EMBL/GenBank/DDBJ databases">
        <title>The complete chloroplast genome sequence of Lithospermum erythrorhizon: insights into the phylogenetic relationship among Boraginaceae species and the maternal lineages of purple gromwells.</title>
        <authorList>
            <person name="Okada T."/>
            <person name="Watanabe K."/>
        </authorList>
    </citation>
    <scope>NUCLEOTIDE SEQUENCE [LARGE SCALE GENOMIC DNA]</scope>
</reference>
<proteinExistence type="predicted"/>
<protein>
    <submittedName>
        <fullName evidence="2">Uncharacterized protein</fullName>
    </submittedName>
</protein>
<dbReference type="PANTHER" id="PTHR33167">
    <property type="entry name" value="TRANSCRIPTION FACTOR, PUTATIVE (DUF863)-RELATED"/>
    <property type="match status" value="1"/>
</dbReference>
<feature type="region of interest" description="Disordered" evidence="1">
    <location>
        <begin position="884"/>
        <end position="910"/>
    </location>
</feature>
<dbReference type="EMBL" id="BAABME010006496">
    <property type="protein sequence ID" value="GAA0168511.1"/>
    <property type="molecule type" value="Genomic_DNA"/>
</dbReference>
<name>A0AAV3QZ79_LITER</name>
<dbReference type="PANTHER" id="PTHR33167:SF4">
    <property type="entry name" value="TRANSCRIPTION FACTOR, PUTATIVE (DUF863)-RELATED"/>
    <property type="match status" value="1"/>
</dbReference>
<dbReference type="AlphaFoldDB" id="A0AAV3QZ79"/>
<evidence type="ECO:0000313" key="2">
    <source>
        <dbReference type="EMBL" id="GAA0168511.1"/>
    </source>
</evidence>
<comment type="caution">
    <text evidence="2">The sequence shown here is derived from an EMBL/GenBank/DDBJ whole genome shotgun (WGS) entry which is preliminary data.</text>
</comment>
<feature type="region of interest" description="Disordered" evidence="1">
    <location>
        <begin position="993"/>
        <end position="1016"/>
    </location>
</feature>
<feature type="region of interest" description="Disordered" evidence="1">
    <location>
        <begin position="100"/>
        <end position="127"/>
    </location>
</feature>
<dbReference type="Pfam" id="PF05904">
    <property type="entry name" value="DUF863"/>
    <property type="match status" value="1"/>
</dbReference>
<dbReference type="InterPro" id="IPR008581">
    <property type="entry name" value="DUF863_pln"/>
</dbReference>